<protein>
    <submittedName>
        <fullName evidence="2">Uncharacterized protein</fullName>
    </submittedName>
</protein>
<dbReference type="EMBL" id="LT962688">
    <property type="protein sequence ID" value="SOR28061.1"/>
    <property type="molecule type" value="Genomic_DNA"/>
</dbReference>
<dbReference type="AlphaFoldDB" id="A0A2N9AL31"/>
<evidence type="ECO:0000313" key="3">
    <source>
        <dbReference type="Proteomes" id="UP000233769"/>
    </source>
</evidence>
<accession>A0A2N9AL31</accession>
<organism evidence="2 3">
    <name type="scientific">Methylorubrum extorquens</name>
    <name type="common">Methylobacterium dichloromethanicum</name>
    <name type="synonym">Methylobacterium extorquens</name>
    <dbReference type="NCBI Taxonomy" id="408"/>
    <lineage>
        <taxon>Bacteria</taxon>
        <taxon>Pseudomonadati</taxon>
        <taxon>Pseudomonadota</taxon>
        <taxon>Alphaproteobacteria</taxon>
        <taxon>Hyphomicrobiales</taxon>
        <taxon>Methylobacteriaceae</taxon>
        <taxon>Methylorubrum</taxon>
    </lineage>
</organism>
<dbReference type="Proteomes" id="UP000233769">
    <property type="component" value="Chromosome tk0001"/>
</dbReference>
<evidence type="ECO:0000313" key="2">
    <source>
        <dbReference type="EMBL" id="SOR28061.1"/>
    </source>
</evidence>
<feature type="region of interest" description="Disordered" evidence="1">
    <location>
        <begin position="38"/>
        <end position="61"/>
    </location>
</feature>
<feature type="compositionally biased region" description="Basic and acidic residues" evidence="1">
    <location>
        <begin position="39"/>
        <end position="51"/>
    </location>
</feature>
<reference evidence="3" key="1">
    <citation type="submission" date="2017-10" db="EMBL/GenBank/DDBJ databases">
        <authorList>
            <person name="Regsiter A."/>
            <person name="William W."/>
        </authorList>
    </citation>
    <scope>NUCLEOTIDE SEQUENCE [LARGE SCALE GENOMIC DNA]</scope>
</reference>
<evidence type="ECO:0000256" key="1">
    <source>
        <dbReference type="SAM" id="MobiDB-lite"/>
    </source>
</evidence>
<gene>
    <name evidence="2" type="ORF">TK0001_1459</name>
</gene>
<proteinExistence type="predicted"/>
<name>A0A2N9AL31_METEX</name>
<sequence length="61" mass="6574">METDRLADPFQWLKSWSAVYSGVQAACQVPQCDFSVAGKEADEGTSERERAWAPAGGTPSP</sequence>